<name>A0A409W7D4_9AGAR</name>
<dbReference type="Proteomes" id="UP000284842">
    <property type="component" value="Unassembled WGS sequence"/>
</dbReference>
<protein>
    <submittedName>
        <fullName evidence="1">Uncharacterized protein</fullName>
    </submittedName>
</protein>
<dbReference type="AlphaFoldDB" id="A0A409W7D4"/>
<keyword evidence="2" id="KW-1185">Reference proteome</keyword>
<evidence type="ECO:0000313" key="2">
    <source>
        <dbReference type="Proteomes" id="UP000284842"/>
    </source>
</evidence>
<sequence>MEFIRQASVNPLNAIRQNIRVIAQISTEEAFLATSGTYPYVTNELAYAQYRFDIQCPDKGCEDGSDEEFLEVYRSIRMLEDRHYHQQSDKVTHLDKYGRPCIRLRQFIFTPYTYSQQRMTRNDVVPPVPACTWNVSPNMDEALASLEDTHKAHCLRAFDENGFLMSPNEIAERLPGRNVEVVFKLLHCPTTANDADYGYLLAKPHSVVLL</sequence>
<proteinExistence type="predicted"/>
<organism evidence="1 2">
    <name type="scientific">Panaeolus cyanescens</name>
    <dbReference type="NCBI Taxonomy" id="181874"/>
    <lineage>
        <taxon>Eukaryota</taxon>
        <taxon>Fungi</taxon>
        <taxon>Dikarya</taxon>
        <taxon>Basidiomycota</taxon>
        <taxon>Agaricomycotina</taxon>
        <taxon>Agaricomycetes</taxon>
        <taxon>Agaricomycetidae</taxon>
        <taxon>Agaricales</taxon>
        <taxon>Agaricineae</taxon>
        <taxon>Galeropsidaceae</taxon>
        <taxon>Panaeolus</taxon>
    </lineage>
</organism>
<gene>
    <name evidence="1" type="ORF">CVT24_000039</name>
</gene>
<dbReference type="EMBL" id="NHTK01005752">
    <property type="protein sequence ID" value="PPQ74451.1"/>
    <property type="molecule type" value="Genomic_DNA"/>
</dbReference>
<evidence type="ECO:0000313" key="1">
    <source>
        <dbReference type="EMBL" id="PPQ74451.1"/>
    </source>
</evidence>
<dbReference type="InParanoid" id="A0A409W7D4"/>
<comment type="caution">
    <text evidence="1">The sequence shown here is derived from an EMBL/GenBank/DDBJ whole genome shotgun (WGS) entry which is preliminary data.</text>
</comment>
<reference evidence="1 2" key="1">
    <citation type="journal article" date="2018" name="Evol. Lett.">
        <title>Horizontal gene cluster transfer increased hallucinogenic mushroom diversity.</title>
        <authorList>
            <person name="Reynolds H.T."/>
            <person name="Vijayakumar V."/>
            <person name="Gluck-Thaler E."/>
            <person name="Korotkin H.B."/>
            <person name="Matheny P.B."/>
            <person name="Slot J.C."/>
        </authorList>
    </citation>
    <scope>NUCLEOTIDE SEQUENCE [LARGE SCALE GENOMIC DNA]</scope>
    <source>
        <strain evidence="1 2">2629</strain>
    </source>
</reference>
<accession>A0A409W7D4</accession>